<dbReference type="Gene3D" id="3.50.30.50">
    <property type="entry name" value="Putative cyclase"/>
    <property type="match status" value="1"/>
</dbReference>
<accession>X1BKJ2</accession>
<reference evidence="1" key="1">
    <citation type="journal article" date="2014" name="Front. Microbiol.">
        <title>High frequency of phylogenetically diverse reductive dehalogenase-homologous genes in deep subseafloor sedimentary metagenomes.</title>
        <authorList>
            <person name="Kawai M."/>
            <person name="Futagami T."/>
            <person name="Toyoda A."/>
            <person name="Takaki Y."/>
            <person name="Nishi S."/>
            <person name="Hori S."/>
            <person name="Arai W."/>
            <person name="Tsubouchi T."/>
            <person name="Morono Y."/>
            <person name="Uchiyama I."/>
            <person name="Ito T."/>
            <person name="Fujiyama A."/>
            <person name="Inagaki F."/>
            <person name="Takami H."/>
        </authorList>
    </citation>
    <scope>NUCLEOTIDE SEQUENCE</scope>
    <source>
        <strain evidence="1">Expedition CK06-06</strain>
    </source>
</reference>
<dbReference type="EMBL" id="BART01011176">
    <property type="protein sequence ID" value="GAG81712.1"/>
    <property type="molecule type" value="Genomic_DNA"/>
</dbReference>
<proteinExistence type="predicted"/>
<evidence type="ECO:0008006" key="2">
    <source>
        <dbReference type="Google" id="ProtNLM"/>
    </source>
</evidence>
<evidence type="ECO:0000313" key="1">
    <source>
        <dbReference type="EMBL" id="GAG81712.1"/>
    </source>
</evidence>
<dbReference type="PANTHER" id="PTHR31118">
    <property type="entry name" value="CYCLASE-LIKE PROTEIN 2"/>
    <property type="match status" value="1"/>
</dbReference>
<dbReference type="InterPro" id="IPR007325">
    <property type="entry name" value="KFase/CYL"/>
</dbReference>
<feature type="non-terminal residue" evidence="1">
    <location>
        <position position="1"/>
    </location>
</feature>
<dbReference type="GO" id="GO:0004061">
    <property type="term" value="F:arylformamidase activity"/>
    <property type="evidence" value="ECO:0007669"/>
    <property type="project" value="InterPro"/>
</dbReference>
<dbReference type="AlphaFoldDB" id="X1BKJ2"/>
<dbReference type="SUPFAM" id="SSF102198">
    <property type="entry name" value="Putative cyclase"/>
    <property type="match status" value="1"/>
</dbReference>
<dbReference type="PANTHER" id="PTHR31118:SF32">
    <property type="entry name" value="KYNURENINE FORMAMIDASE"/>
    <property type="match status" value="1"/>
</dbReference>
<dbReference type="InterPro" id="IPR037175">
    <property type="entry name" value="KFase_sf"/>
</dbReference>
<organism evidence="1">
    <name type="scientific">marine sediment metagenome</name>
    <dbReference type="NCBI Taxonomy" id="412755"/>
    <lineage>
        <taxon>unclassified sequences</taxon>
        <taxon>metagenomes</taxon>
        <taxon>ecological metagenomes</taxon>
    </lineage>
</organism>
<gene>
    <name evidence="1" type="ORF">S01H4_23934</name>
</gene>
<sequence length="156" mass="17116">LLADGNTTASMDISAFFGTAQVLDCSNFGSNEITGLEILDQLNLTEHPDFILLYTGWSKKWGTENYFDLFPVASEDLIGTLAETKIKGIGLDTISLDSLNTNDLPNHKKFLGSDKIIIENLTNLQKLMGKRFLFSCFPLKILNGDASPVRAVGIID</sequence>
<comment type="caution">
    <text evidence="1">The sequence shown here is derived from an EMBL/GenBank/DDBJ whole genome shotgun (WGS) entry which is preliminary data.</text>
</comment>
<dbReference type="GO" id="GO:0019441">
    <property type="term" value="P:L-tryptophan catabolic process to kynurenine"/>
    <property type="evidence" value="ECO:0007669"/>
    <property type="project" value="InterPro"/>
</dbReference>
<name>X1BKJ2_9ZZZZ</name>
<protein>
    <recommendedName>
        <fullName evidence="2">Cyclase family protein</fullName>
    </recommendedName>
</protein>
<dbReference type="Pfam" id="PF04199">
    <property type="entry name" value="Cyclase"/>
    <property type="match status" value="1"/>
</dbReference>